<evidence type="ECO:0000256" key="1">
    <source>
        <dbReference type="SAM" id="SignalP"/>
    </source>
</evidence>
<proteinExistence type="predicted"/>
<sequence length="343" mass="36278">MKRRVRSLLATATGVAVLFGGAGLTTTGSAYAAQHALTTGPDFMGDVSASAYVPVQGEAGASVTLKLRDPATVRRVTGVIAAPGKPDRPVTFDFERDAVITGKWTIGERDPAGRWKLTVNVVRQTTQVNDFTVKVAGKQRITSASVTPDPVALVRGKDVKVLVESTIEGSGMVSAKLVSDRSSQYYDLGNLALEPGGRHRGTAYFGDDSTAGAWTLEIYATRGGEVLKGVSPFTVKAAAQGASGKAGARVTIGAAKKVRKGAYFKVYGRAYRGAKPYANKKLKIHFKAKGGSTYKLVAFVRTNRSGRYAKSLKAGADGYFRVTSPGTRATRAALSPQRLVDVR</sequence>
<reference evidence="2" key="2">
    <citation type="submission" date="2020-09" db="EMBL/GenBank/DDBJ databases">
        <authorList>
            <person name="Sun Q."/>
            <person name="Zhou Y."/>
        </authorList>
    </citation>
    <scope>NUCLEOTIDE SEQUENCE</scope>
    <source>
        <strain evidence="2">CGMCC 4.7430</strain>
    </source>
</reference>
<reference evidence="2" key="1">
    <citation type="journal article" date="2014" name="Int. J. Syst. Evol. Microbiol.">
        <title>Complete genome sequence of Corynebacterium casei LMG S-19264T (=DSM 44701T), isolated from a smear-ripened cheese.</title>
        <authorList>
            <consortium name="US DOE Joint Genome Institute (JGI-PGF)"/>
            <person name="Walter F."/>
            <person name="Albersmeier A."/>
            <person name="Kalinowski J."/>
            <person name="Ruckert C."/>
        </authorList>
    </citation>
    <scope>NUCLEOTIDE SEQUENCE</scope>
    <source>
        <strain evidence="2">CGMCC 4.7430</strain>
    </source>
</reference>
<evidence type="ECO:0000313" key="3">
    <source>
        <dbReference type="Proteomes" id="UP000660745"/>
    </source>
</evidence>
<gene>
    <name evidence="2" type="ORF">GCM10012278_22320</name>
</gene>
<keyword evidence="1" id="KW-0732">Signal</keyword>
<comment type="caution">
    <text evidence="2">The sequence shown here is derived from an EMBL/GenBank/DDBJ whole genome shotgun (WGS) entry which is preliminary data.</text>
</comment>
<feature type="chain" id="PRO_5036859111" evidence="1">
    <location>
        <begin position="33"/>
        <end position="343"/>
    </location>
</feature>
<name>A0A918A437_9ACTN</name>
<dbReference type="AlphaFoldDB" id="A0A918A437"/>
<evidence type="ECO:0000313" key="2">
    <source>
        <dbReference type="EMBL" id="GGP04932.1"/>
    </source>
</evidence>
<dbReference type="Proteomes" id="UP000660745">
    <property type="component" value="Unassembled WGS sequence"/>
</dbReference>
<protein>
    <submittedName>
        <fullName evidence="2">Uncharacterized protein</fullName>
    </submittedName>
</protein>
<organism evidence="2 3">
    <name type="scientific">Nonomuraea glycinis</name>
    <dbReference type="NCBI Taxonomy" id="2047744"/>
    <lineage>
        <taxon>Bacteria</taxon>
        <taxon>Bacillati</taxon>
        <taxon>Actinomycetota</taxon>
        <taxon>Actinomycetes</taxon>
        <taxon>Streptosporangiales</taxon>
        <taxon>Streptosporangiaceae</taxon>
        <taxon>Nonomuraea</taxon>
    </lineage>
</organism>
<dbReference type="EMBL" id="BMNK01000003">
    <property type="protein sequence ID" value="GGP04932.1"/>
    <property type="molecule type" value="Genomic_DNA"/>
</dbReference>
<dbReference type="RefSeq" id="WP_189138454.1">
    <property type="nucleotide sequence ID" value="NZ_BMNK01000003.1"/>
</dbReference>
<keyword evidence="3" id="KW-1185">Reference proteome</keyword>
<accession>A0A918A437</accession>
<feature type="signal peptide" evidence="1">
    <location>
        <begin position="1"/>
        <end position="32"/>
    </location>
</feature>